<dbReference type="AlphaFoldDB" id="A0A816NTY1"/>
<protein>
    <submittedName>
        <fullName evidence="3">(rape) hypothetical protein</fullName>
    </submittedName>
</protein>
<keyword evidence="1" id="KW-0812">Transmembrane</keyword>
<keyword evidence="1" id="KW-1133">Transmembrane helix</keyword>
<reference evidence="3" key="1">
    <citation type="submission" date="2021-01" db="EMBL/GenBank/DDBJ databases">
        <authorList>
            <consortium name="Genoscope - CEA"/>
            <person name="William W."/>
        </authorList>
    </citation>
    <scope>NUCLEOTIDE SEQUENCE</scope>
</reference>
<dbReference type="SUPFAM" id="SSF53720">
    <property type="entry name" value="ALDH-like"/>
    <property type="match status" value="1"/>
</dbReference>
<dbReference type="InterPro" id="IPR015590">
    <property type="entry name" value="Aldehyde_DH_dom"/>
</dbReference>
<proteinExistence type="predicted"/>
<evidence type="ECO:0000259" key="2">
    <source>
        <dbReference type="Pfam" id="PF00171"/>
    </source>
</evidence>
<dbReference type="Proteomes" id="UP001295469">
    <property type="component" value="Chromosome A09"/>
</dbReference>
<gene>
    <name evidence="3" type="ORF">DARMORV10_A09P16310.1</name>
</gene>
<dbReference type="InterPro" id="IPR016162">
    <property type="entry name" value="Ald_DH_N"/>
</dbReference>
<organism evidence="3">
    <name type="scientific">Brassica napus</name>
    <name type="common">Rape</name>
    <dbReference type="NCBI Taxonomy" id="3708"/>
    <lineage>
        <taxon>Eukaryota</taxon>
        <taxon>Viridiplantae</taxon>
        <taxon>Streptophyta</taxon>
        <taxon>Embryophyta</taxon>
        <taxon>Tracheophyta</taxon>
        <taxon>Spermatophyta</taxon>
        <taxon>Magnoliopsida</taxon>
        <taxon>eudicotyledons</taxon>
        <taxon>Gunneridae</taxon>
        <taxon>Pentapetalae</taxon>
        <taxon>rosids</taxon>
        <taxon>malvids</taxon>
        <taxon>Brassicales</taxon>
        <taxon>Brassicaceae</taxon>
        <taxon>Brassiceae</taxon>
        <taxon>Brassica</taxon>
    </lineage>
</organism>
<dbReference type="SMR" id="A0A816NTY1"/>
<keyword evidence="1" id="KW-0472">Membrane</keyword>
<feature type="transmembrane region" description="Helical" evidence="1">
    <location>
        <begin position="20"/>
        <end position="38"/>
    </location>
</feature>
<dbReference type="GO" id="GO:0016491">
    <property type="term" value="F:oxidoreductase activity"/>
    <property type="evidence" value="ECO:0007669"/>
    <property type="project" value="InterPro"/>
</dbReference>
<feature type="transmembrane region" description="Helical" evidence="1">
    <location>
        <begin position="72"/>
        <end position="93"/>
    </location>
</feature>
<dbReference type="InterPro" id="IPR016161">
    <property type="entry name" value="Ald_DH/histidinol_DH"/>
</dbReference>
<accession>A0A816NTY1</accession>
<feature type="domain" description="Aldehyde dehydrogenase" evidence="2">
    <location>
        <begin position="31"/>
        <end position="98"/>
    </location>
</feature>
<name>A0A816NTY1_BRANA</name>
<dbReference type="PANTHER" id="PTHR11699">
    <property type="entry name" value="ALDEHYDE DEHYDROGENASE-RELATED"/>
    <property type="match status" value="1"/>
</dbReference>
<evidence type="ECO:0000256" key="1">
    <source>
        <dbReference type="SAM" id="Phobius"/>
    </source>
</evidence>
<dbReference type="EMBL" id="HG994363">
    <property type="protein sequence ID" value="CAF2040046.1"/>
    <property type="molecule type" value="Genomic_DNA"/>
</dbReference>
<sequence>MLARYCFATILAYHIKIVRILSKFLAFVGKLPLLMFAWKVDPALAYGNTTVLKTAEQTPLTAFYVSNLFLEAGLPLGVLNIVSGFGPIAGASLTNHMD</sequence>
<dbReference type="Pfam" id="PF00171">
    <property type="entry name" value="Aldedh"/>
    <property type="match status" value="1"/>
</dbReference>
<evidence type="ECO:0000313" key="3">
    <source>
        <dbReference type="EMBL" id="CAF2040046.1"/>
    </source>
</evidence>
<dbReference type="Gene3D" id="3.40.605.10">
    <property type="entry name" value="Aldehyde Dehydrogenase, Chain A, domain 1"/>
    <property type="match status" value="1"/>
</dbReference>